<gene>
    <name evidence="1" type="primary">thiS</name>
    <name evidence="1" type="ORF">CLCOL_13360</name>
</gene>
<dbReference type="PANTHER" id="PTHR34472">
    <property type="entry name" value="SULFUR CARRIER PROTEIN THIS"/>
    <property type="match status" value="1"/>
</dbReference>
<dbReference type="EMBL" id="LTBB01000005">
    <property type="protein sequence ID" value="KYH29199.1"/>
    <property type="molecule type" value="Genomic_DNA"/>
</dbReference>
<dbReference type="RefSeq" id="WP_061858195.1">
    <property type="nucleotide sequence ID" value="NZ_LTBB01000005.1"/>
</dbReference>
<dbReference type="STRING" id="1121305.CLCOL_13360"/>
<evidence type="ECO:0000313" key="1">
    <source>
        <dbReference type="EMBL" id="KYH29199.1"/>
    </source>
</evidence>
<dbReference type="NCBIfam" id="TIGR01683">
    <property type="entry name" value="thiS"/>
    <property type="match status" value="1"/>
</dbReference>
<dbReference type="Gene3D" id="3.10.20.30">
    <property type="match status" value="1"/>
</dbReference>
<dbReference type="PATRIC" id="fig|1121305.3.peg.1341"/>
<dbReference type="Pfam" id="PF02597">
    <property type="entry name" value="ThiS"/>
    <property type="match status" value="1"/>
</dbReference>
<keyword evidence="2" id="KW-1185">Reference proteome</keyword>
<dbReference type="SUPFAM" id="SSF54285">
    <property type="entry name" value="MoaD/ThiS"/>
    <property type="match status" value="1"/>
</dbReference>
<name>A0A151ANK6_9CLOT</name>
<dbReference type="Proteomes" id="UP000075374">
    <property type="component" value="Unassembled WGS sequence"/>
</dbReference>
<protein>
    <submittedName>
        <fullName evidence="1">Sulfur carrier protein ThiS</fullName>
    </submittedName>
</protein>
<accession>A0A151ANK6</accession>
<comment type="caution">
    <text evidence="1">The sequence shown here is derived from an EMBL/GenBank/DDBJ whole genome shotgun (WGS) entry which is preliminary data.</text>
</comment>
<dbReference type="InterPro" id="IPR010035">
    <property type="entry name" value="Thi_S"/>
</dbReference>
<reference evidence="1 2" key="1">
    <citation type="submission" date="2016-02" db="EMBL/GenBank/DDBJ databases">
        <title>Genome sequence of Clostridium colicanis DSM 13634.</title>
        <authorList>
            <person name="Poehlein A."/>
            <person name="Daniel R."/>
        </authorList>
    </citation>
    <scope>NUCLEOTIDE SEQUENCE [LARGE SCALE GENOMIC DNA]</scope>
    <source>
        <strain evidence="1 2">DSM 13634</strain>
    </source>
</reference>
<dbReference type="InterPro" id="IPR016155">
    <property type="entry name" value="Mopterin_synth/thiamin_S_b"/>
</dbReference>
<dbReference type="PANTHER" id="PTHR34472:SF1">
    <property type="entry name" value="SULFUR CARRIER PROTEIN THIS"/>
    <property type="match status" value="1"/>
</dbReference>
<dbReference type="InterPro" id="IPR003749">
    <property type="entry name" value="ThiS/MoaD-like"/>
</dbReference>
<sequence length="67" mass="7907">MNLRLNGKTVEIKEENMSLYDFLVSKQFELERLVVELNLEIAPKERWREIILKENDTIEVLRFVGGG</sequence>
<dbReference type="CDD" id="cd00565">
    <property type="entry name" value="Ubl_ThiS"/>
    <property type="match status" value="1"/>
</dbReference>
<dbReference type="AlphaFoldDB" id="A0A151ANK6"/>
<dbReference type="InterPro" id="IPR012675">
    <property type="entry name" value="Beta-grasp_dom_sf"/>
</dbReference>
<proteinExistence type="predicted"/>
<evidence type="ECO:0000313" key="2">
    <source>
        <dbReference type="Proteomes" id="UP000075374"/>
    </source>
</evidence>
<organism evidence="1 2">
    <name type="scientific">Clostridium colicanis DSM 13634</name>
    <dbReference type="NCBI Taxonomy" id="1121305"/>
    <lineage>
        <taxon>Bacteria</taxon>
        <taxon>Bacillati</taxon>
        <taxon>Bacillota</taxon>
        <taxon>Clostridia</taxon>
        <taxon>Eubacteriales</taxon>
        <taxon>Clostridiaceae</taxon>
        <taxon>Clostridium</taxon>
    </lineage>
</organism>